<sequence>MNSQIGTEVGYQTRFDSKISNNTQLVYLTEGILINQIAEEIEQNYSQSVIAMKECNFIIVDEVHERSLNSDVILGQLKMLLQSRTDLKVILMSATLQSEQFLEYFKDQDPQLFEVEGTNHKVQIIYESPEREQEEILRQKQNEMQVYNYNQSILAKKIQIQQQENPDQREVYMQEFIRKMLSHEDKMINYEENQKQKKREKSDILQQIAKKAVDIHMGSRCGHILVFLSGEDEINQVHSLIHNYIELLKEQRKYKLSNFVHCYCVLPVYGNLAPEFQKKIFEEHLTKDGQVKRKIILATNIAETSLTIKDVVFVIDGGQVKQKGFDNKTKREFLFQQSITKANAIQRAGRAGRTEPGICYRMYSEEQFQNMEEFQLPEIQRSKLSTIILQLLKMKIQDVKNFPFINPPSQLQIEDAYKELSNLNAIKYEQNIWQLTKVGNEMGILPVDPRLAAILISARDEFGCLEELLAIVSMLSVSCNLVYQRKDNSEPLNYFIPKAFESTNGDMISLYQIYRDYRVIQRRSYQEQKEWGNKYNISTRYLSQAHKIFLIILRIMIYNKEDRDQIKNFDLPKEIPTNILYNIQRAFLRGLPDQIALKYKNSYFLFVDDMEVRFSRQSVYHQLQKQRIYAPDTIAYLDFLETDHNMMLSKCIEINKYIMNEMFPSIYNKDYLKSTSSFLEKRREEQQKMMTDHQPRDRINRVQNNQQQEVDVEETKQQQQVEVYGKDQNQQEDSSPVHYGRRGNRGQGNIRRRKYFDEVTPQDSERATAQFKILLENYEKIQQLQGSFDLDQEMKNLQMQKMDLTKKMSSREQRRGIQDN</sequence>
<evidence type="ECO:0000256" key="4">
    <source>
        <dbReference type="ARBA" id="ARBA00022840"/>
    </source>
</evidence>
<evidence type="ECO:0000259" key="8">
    <source>
        <dbReference type="PROSITE" id="PS51194"/>
    </source>
</evidence>
<proteinExistence type="evidence at transcript level"/>
<dbReference type="SMART" id="SM00847">
    <property type="entry name" value="HA2"/>
    <property type="match status" value="1"/>
</dbReference>
<dbReference type="EMBL" id="MH615823">
    <property type="protein sequence ID" value="QBK46513.1"/>
    <property type="molecule type" value="mRNA"/>
</dbReference>
<feature type="domain" description="Helicase ATP-binding" evidence="7">
    <location>
        <begin position="1"/>
        <end position="114"/>
    </location>
</feature>
<feature type="coiled-coil region" evidence="5">
    <location>
        <begin position="173"/>
        <end position="207"/>
    </location>
</feature>
<evidence type="ECO:0000313" key="9">
    <source>
        <dbReference type="EMBL" id="QBK46513.1"/>
    </source>
</evidence>
<dbReference type="SMART" id="SM00490">
    <property type="entry name" value="HELICc"/>
    <property type="match status" value="1"/>
</dbReference>
<keyword evidence="2" id="KW-0378">Hydrolase</keyword>
<evidence type="ECO:0000256" key="1">
    <source>
        <dbReference type="ARBA" id="ARBA00022741"/>
    </source>
</evidence>
<accession>A0A481XUW3</accession>
<dbReference type="GO" id="GO:0003723">
    <property type="term" value="F:RNA binding"/>
    <property type="evidence" value="ECO:0007669"/>
    <property type="project" value="TreeGrafter"/>
</dbReference>
<dbReference type="InterPro" id="IPR007502">
    <property type="entry name" value="Helicase-assoc_dom"/>
</dbReference>
<dbReference type="Pfam" id="PF21010">
    <property type="entry name" value="HA2_C"/>
    <property type="match status" value="1"/>
</dbReference>
<dbReference type="PROSITE" id="PS51192">
    <property type="entry name" value="HELICASE_ATP_BIND_1"/>
    <property type="match status" value="1"/>
</dbReference>
<evidence type="ECO:0000256" key="2">
    <source>
        <dbReference type="ARBA" id="ARBA00022801"/>
    </source>
</evidence>
<dbReference type="InterPro" id="IPR001650">
    <property type="entry name" value="Helicase_C-like"/>
</dbReference>
<organism evidence="9">
    <name type="scientific">Philasterides dicentrarchi</name>
    <dbReference type="NCBI Taxonomy" id="282688"/>
    <lineage>
        <taxon>Eukaryota</taxon>
        <taxon>Sar</taxon>
        <taxon>Alveolata</taxon>
        <taxon>Ciliophora</taxon>
        <taxon>Intramacronucleata</taxon>
        <taxon>Oligohymenophorea</taxon>
        <taxon>Scuticociliatia</taxon>
        <taxon>Philasterida</taxon>
        <taxon>Philasteridae</taxon>
        <taxon>Philasterides</taxon>
    </lineage>
</organism>
<keyword evidence="4" id="KW-0067">ATP-binding</keyword>
<feature type="domain" description="Helicase C-terminal" evidence="8">
    <location>
        <begin position="207"/>
        <end position="395"/>
    </location>
</feature>
<dbReference type="Gene3D" id="1.20.120.1080">
    <property type="match status" value="1"/>
</dbReference>
<dbReference type="PROSITE" id="PS51194">
    <property type="entry name" value="HELICASE_CTER"/>
    <property type="match status" value="1"/>
</dbReference>
<dbReference type="GO" id="GO:0005524">
    <property type="term" value="F:ATP binding"/>
    <property type="evidence" value="ECO:0007669"/>
    <property type="project" value="UniProtKB-KW"/>
</dbReference>
<dbReference type="InterPro" id="IPR027417">
    <property type="entry name" value="P-loop_NTPase"/>
</dbReference>
<protein>
    <submittedName>
        <fullName evidence="9">DExD/H box RNA helicase 24</fullName>
    </submittedName>
</protein>
<evidence type="ECO:0000259" key="7">
    <source>
        <dbReference type="PROSITE" id="PS51192"/>
    </source>
</evidence>
<feature type="region of interest" description="Disordered" evidence="6">
    <location>
        <begin position="705"/>
        <end position="749"/>
    </location>
</feature>
<evidence type="ECO:0000256" key="6">
    <source>
        <dbReference type="SAM" id="MobiDB-lite"/>
    </source>
</evidence>
<dbReference type="GO" id="GO:0016787">
    <property type="term" value="F:hydrolase activity"/>
    <property type="evidence" value="ECO:0007669"/>
    <property type="project" value="UniProtKB-KW"/>
</dbReference>
<dbReference type="InterPro" id="IPR014001">
    <property type="entry name" value="Helicase_ATP-bd"/>
</dbReference>
<evidence type="ECO:0000256" key="5">
    <source>
        <dbReference type="SAM" id="Coils"/>
    </source>
</evidence>
<keyword evidence="1" id="KW-0547">Nucleotide-binding</keyword>
<dbReference type="PANTHER" id="PTHR18934:SF99">
    <property type="entry name" value="ATP-DEPENDENT RNA HELICASE DHX37-RELATED"/>
    <property type="match status" value="1"/>
</dbReference>
<dbReference type="CDD" id="cd18791">
    <property type="entry name" value="SF2_C_RHA"/>
    <property type="match status" value="1"/>
</dbReference>
<evidence type="ECO:0000256" key="3">
    <source>
        <dbReference type="ARBA" id="ARBA00022806"/>
    </source>
</evidence>
<dbReference type="CDD" id="cd17917">
    <property type="entry name" value="DEXHc_RHA-like"/>
    <property type="match status" value="1"/>
</dbReference>
<keyword evidence="3 9" id="KW-0347">Helicase</keyword>
<keyword evidence="5" id="KW-0175">Coiled coil</keyword>
<dbReference type="SUPFAM" id="SSF52540">
    <property type="entry name" value="P-loop containing nucleoside triphosphate hydrolases"/>
    <property type="match status" value="1"/>
</dbReference>
<name>A0A481XUW3_9CILI</name>
<dbReference type="Gene3D" id="3.40.50.300">
    <property type="entry name" value="P-loop containing nucleotide triphosphate hydrolases"/>
    <property type="match status" value="2"/>
</dbReference>
<dbReference type="PANTHER" id="PTHR18934">
    <property type="entry name" value="ATP-DEPENDENT RNA HELICASE"/>
    <property type="match status" value="1"/>
</dbReference>
<dbReference type="Pfam" id="PF00271">
    <property type="entry name" value="Helicase_C"/>
    <property type="match status" value="1"/>
</dbReference>
<reference evidence="9" key="1">
    <citation type="submission" date="2018-07" db="EMBL/GenBank/DDBJ databases">
        <title>Helicases in Philaterides dicentrarchi.</title>
        <authorList>
            <person name="Lamas J."/>
            <person name="Folgueira I."/>
            <person name="Defelipe A."/>
            <person name="Sueiro R."/>
            <person name="Leiro J."/>
        </authorList>
    </citation>
    <scope>NUCLEOTIDE SEQUENCE</scope>
</reference>
<feature type="compositionally biased region" description="Basic residues" evidence="6">
    <location>
        <begin position="739"/>
        <end position="749"/>
    </location>
</feature>
<dbReference type="GO" id="GO:0004386">
    <property type="term" value="F:helicase activity"/>
    <property type="evidence" value="ECO:0007669"/>
    <property type="project" value="UniProtKB-KW"/>
</dbReference>
<dbReference type="AlphaFoldDB" id="A0A481XUW3"/>